<gene>
    <name evidence="1" type="ORF">C1H46_012986</name>
</gene>
<dbReference type="EMBL" id="VIEB01000195">
    <property type="protein sequence ID" value="TQE01405.1"/>
    <property type="molecule type" value="Genomic_DNA"/>
</dbReference>
<reference evidence="1 2" key="1">
    <citation type="journal article" date="2019" name="G3 (Bethesda)">
        <title>Sequencing of a Wild Apple (Malus baccata) Genome Unravels the Differences Between Cultivated and Wild Apple Species Regarding Disease Resistance and Cold Tolerance.</title>
        <authorList>
            <person name="Chen X."/>
        </authorList>
    </citation>
    <scope>NUCLEOTIDE SEQUENCE [LARGE SCALE GENOMIC DNA]</scope>
    <source>
        <strain evidence="2">cv. Shandingzi</strain>
        <tissue evidence="1">Leaves</tissue>
    </source>
</reference>
<sequence>MMALRLYCCIRQLEHLPSKEDSNSYISDVPLGPNFLRLAAGAAAHIVVFGQD</sequence>
<keyword evidence="2" id="KW-1185">Reference proteome</keyword>
<dbReference type="AlphaFoldDB" id="A0A540MRI9"/>
<accession>A0A540MRI9</accession>
<dbReference type="Proteomes" id="UP000315295">
    <property type="component" value="Unassembled WGS sequence"/>
</dbReference>
<organism evidence="1 2">
    <name type="scientific">Malus baccata</name>
    <name type="common">Siberian crab apple</name>
    <name type="synonym">Pyrus baccata</name>
    <dbReference type="NCBI Taxonomy" id="106549"/>
    <lineage>
        <taxon>Eukaryota</taxon>
        <taxon>Viridiplantae</taxon>
        <taxon>Streptophyta</taxon>
        <taxon>Embryophyta</taxon>
        <taxon>Tracheophyta</taxon>
        <taxon>Spermatophyta</taxon>
        <taxon>Magnoliopsida</taxon>
        <taxon>eudicotyledons</taxon>
        <taxon>Gunneridae</taxon>
        <taxon>Pentapetalae</taxon>
        <taxon>rosids</taxon>
        <taxon>fabids</taxon>
        <taxon>Rosales</taxon>
        <taxon>Rosaceae</taxon>
        <taxon>Amygdaloideae</taxon>
        <taxon>Maleae</taxon>
        <taxon>Malus</taxon>
    </lineage>
</organism>
<comment type="caution">
    <text evidence="1">The sequence shown here is derived from an EMBL/GenBank/DDBJ whole genome shotgun (WGS) entry which is preliminary data.</text>
</comment>
<evidence type="ECO:0000313" key="2">
    <source>
        <dbReference type="Proteomes" id="UP000315295"/>
    </source>
</evidence>
<name>A0A540MRI9_MALBA</name>
<evidence type="ECO:0000313" key="1">
    <source>
        <dbReference type="EMBL" id="TQE01405.1"/>
    </source>
</evidence>
<protein>
    <submittedName>
        <fullName evidence="1">Uncharacterized protein</fullName>
    </submittedName>
</protein>
<proteinExistence type="predicted"/>